<dbReference type="InterPro" id="IPR003661">
    <property type="entry name" value="HisK_dim/P_dom"/>
</dbReference>
<dbReference type="CDD" id="cd00130">
    <property type="entry name" value="PAS"/>
    <property type="match status" value="1"/>
</dbReference>
<dbReference type="PRINTS" id="PR00344">
    <property type="entry name" value="BCTRLSENSOR"/>
</dbReference>
<dbReference type="InterPro" id="IPR036097">
    <property type="entry name" value="HisK_dim/P_sf"/>
</dbReference>
<keyword evidence="4" id="KW-0808">Transferase</keyword>
<comment type="catalytic activity">
    <reaction evidence="1">
        <text>ATP + protein L-histidine = ADP + protein N-phospho-L-histidine.</text>
        <dbReference type="EC" id="2.7.13.3"/>
    </reaction>
</comment>
<name>A0A918WJF3_9BACT</name>
<dbReference type="Gene3D" id="3.30.565.10">
    <property type="entry name" value="Histidine kinase-like ATPase, C-terminal domain"/>
    <property type="match status" value="1"/>
</dbReference>
<dbReference type="InterPro" id="IPR001610">
    <property type="entry name" value="PAC"/>
</dbReference>
<dbReference type="SUPFAM" id="SSF55785">
    <property type="entry name" value="PYP-like sensor domain (PAS domain)"/>
    <property type="match status" value="1"/>
</dbReference>
<reference evidence="11" key="1">
    <citation type="journal article" date="2014" name="Int. J. Syst. Evol. Microbiol.">
        <title>Complete genome sequence of Corynebacterium casei LMG S-19264T (=DSM 44701T), isolated from a smear-ripened cheese.</title>
        <authorList>
            <consortium name="US DOE Joint Genome Institute (JGI-PGF)"/>
            <person name="Walter F."/>
            <person name="Albersmeier A."/>
            <person name="Kalinowski J."/>
            <person name="Ruckert C."/>
        </authorList>
    </citation>
    <scope>NUCLEOTIDE SEQUENCE</scope>
    <source>
        <strain evidence="11">KCTC 12988</strain>
    </source>
</reference>
<comment type="caution">
    <text evidence="11">The sequence shown here is derived from an EMBL/GenBank/DDBJ whole genome shotgun (WGS) entry which is preliminary data.</text>
</comment>
<dbReference type="SMART" id="SM00387">
    <property type="entry name" value="HATPase_c"/>
    <property type="match status" value="1"/>
</dbReference>
<evidence type="ECO:0000256" key="4">
    <source>
        <dbReference type="ARBA" id="ARBA00022679"/>
    </source>
</evidence>
<evidence type="ECO:0000259" key="10">
    <source>
        <dbReference type="PROSITE" id="PS50113"/>
    </source>
</evidence>
<evidence type="ECO:0000259" key="8">
    <source>
        <dbReference type="PROSITE" id="PS50109"/>
    </source>
</evidence>
<keyword evidence="7" id="KW-0175">Coiled coil</keyword>
<dbReference type="InterPro" id="IPR003594">
    <property type="entry name" value="HATPase_dom"/>
</dbReference>
<dbReference type="Pfam" id="PF02518">
    <property type="entry name" value="HATPase_c"/>
    <property type="match status" value="1"/>
</dbReference>
<feature type="domain" description="PAC" evidence="10">
    <location>
        <begin position="92"/>
        <end position="144"/>
    </location>
</feature>
<dbReference type="InterPro" id="IPR004358">
    <property type="entry name" value="Sig_transdc_His_kin-like_C"/>
</dbReference>
<dbReference type="EMBL" id="BMXI01000007">
    <property type="protein sequence ID" value="GHC53138.1"/>
    <property type="molecule type" value="Genomic_DNA"/>
</dbReference>
<evidence type="ECO:0000256" key="5">
    <source>
        <dbReference type="ARBA" id="ARBA00022777"/>
    </source>
</evidence>
<feature type="coiled-coil region" evidence="7">
    <location>
        <begin position="128"/>
        <end position="159"/>
    </location>
</feature>
<dbReference type="GO" id="GO:0016020">
    <property type="term" value="C:membrane"/>
    <property type="evidence" value="ECO:0007669"/>
    <property type="project" value="UniProtKB-SubCell"/>
</dbReference>
<dbReference type="PANTHER" id="PTHR42878">
    <property type="entry name" value="TWO-COMPONENT HISTIDINE KINASE"/>
    <property type="match status" value="1"/>
</dbReference>
<dbReference type="InterPro" id="IPR005467">
    <property type="entry name" value="His_kinase_dom"/>
</dbReference>
<accession>A0A918WJF3</accession>
<dbReference type="NCBIfam" id="TIGR00229">
    <property type="entry name" value="sensory_box"/>
    <property type="match status" value="1"/>
</dbReference>
<evidence type="ECO:0000313" key="11">
    <source>
        <dbReference type="EMBL" id="GHC53138.1"/>
    </source>
</evidence>
<keyword evidence="3" id="KW-0597">Phosphoprotein</keyword>
<feature type="domain" description="Histidine kinase" evidence="8">
    <location>
        <begin position="162"/>
        <end position="395"/>
    </location>
</feature>
<keyword evidence="6" id="KW-0472">Membrane</keyword>
<proteinExistence type="predicted"/>
<dbReference type="PANTHER" id="PTHR42878:SF15">
    <property type="entry name" value="BACTERIOPHYTOCHROME"/>
    <property type="match status" value="1"/>
</dbReference>
<feature type="domain" description="PAS" evidence="9">
    <location>
        <begin position="34"/>
        <end position="76"/>
    </location>
</feature>
<dbReference type="Gene3D" id="1.10.287.130">
    <property type="match status" value="1"/>
</dbReference>
<evidence type="ECO:0000259" key="9">
    <source>
        <dbReference type="PROSITE" id="PS50112"/>
    </source>
</evidence>
<dbReference type="Pfam" id="PF13426">
    <property type="entry name" value="PAS_9"/>
    <property type="match status" value="1"/>
</dbReference>
<dbReference type="InterPro" id="IPR050351">
    <property type="entry name" value="BphY/WalK/GraS-like"/>
</dbReference>
<keyword evidence="5" id="KW-0418">Kinase</keyword>
<reference evidence="11" key="2">
    <citation type="submission" date="2020-09" db="EMBL/GenBank/DDBJ databases">
        <authorList>
            <person name="Sun Q."/>
            <person name="Kim S."/>
        </authorList>
    </citation>
    <scope>NUCLEOTIDE SEQUENCE</scope>
    <source>
        <strain evidence="11">KCTC 12988</strain>
    </source>
</reference>
<gene>
    <name evidence="11" type="ORF">GCM10007100_19480</name>
</gene>
<dbReference type="GO" id="GO:0030295">
    <property type="term" value="F:protein kinase activator activity"/>
    <property type="evidence" value="ECO:0007669"/>
    <property type="project" value="TreeGrafter"/>
</dbReference>
<dbReference type="EC" id="2.7.13.3" evidence="2"/>
<sequence>MTPPASLSETEKLLLKATREVHDFKTALDEHAIVAITDPRGKITYVNEKFCAISQYNEEELIGQDHRILNSSHHPKAFFQELWQTIQSGEVWRGEIRNRRKDGSYYWVDTTIVPFVDSEGRPVQHIAIRADITERKLYEEELAKLAAELDSKNKELETVIYAASHDLRSPLVNVQGFASVIGEEMADLKKLVQACANGETPELSQVQAIEGEIERALDFIIAGTTKMDALLGGLLVISRLGQLEVRDVAVDVGRVVEMNLSAMRYQLEEAGATVLVEDLPMARGDADLLGQVFGNLFGNAIKYSSKERSLVLKVRGKDFGDKVRYEVSDNGIGISKQHQDRIFNLFHRLNPTDTEGHGVGLAIVKRALDRMNGTVEVDSEPGRGTTFSIVLPKSAV</sequence>
<dbReference type="InterPro" id="IPR000014">
    <property type="entry name" value="PAS"/>
</dbReference>
<dbReference type="GO" id="GO:0007234">
    <property type="term" value="P:osmosensory signaling via phosphorelay pathway"/>
    <property type="evidence" value="ECO:0007669"/>
    <property type="project" value="TreeGrafter"/>
</dbReference>
<dbReference type="FunFam" id="3.30.565.10:FF:000006">
    <property type="entry name" value="Sensor histidine kinase WalK"/>
    <property type="match status" value="1"/>
</dbReference>
<dbReference type="CDD" id="cd00082">
    <property type="entry name" value="HisKA"/>
    <property type="match status" value="1"/>
</dbReference>
<dbReference type="SMART" id="SM00086">
    <property type="entry name" value="PAC"/>
    <property type="match status" value="1"/>
</dbReference>
<dbReference type="GO" id="GO:0000156">
    <property type="term" value="F:phosphorelay response regulator activity"/>
    <property type="evidence" value="ECO:0007669"/>
    <property type="project" value="TreeGrafter"/>
</dbReference>
<dbReference type="InterPro" id="IPR035965">
    <property type="entry name" value="PAS-like_dom_sf"/>
</dbReference>
<evidence type="ECO:0000313" key="12">
    <source>
        <dbReference type="Proteomes" id="UP000644507"/>
    </source>
</evidence>
<evidence type="ECO:0000256" key="3">
    <source>
        <dbReference type="ARBA" id="ARBA00022553"/>
    </source>
</evidence>
<organism evidence="11 12">
    <name type="scientific">Roseibacillus persicicus</name>
    <dbReference type="NCBI Taxonomy" id="454148"/>
    <lineage>
        <taxon>Bacteria</taxon>
        <taxon>Pseudomonadati</taxon>
        <taxon>Verrucomicrobiota</taxon>
        <taxon>Verrucomicrobiia</taxon>
        <taxon>Verrucomicrobiales</taxon>
        <taxon>Verrucomicrobiaceae</taxon>
        <taxon>Roseibacillus</taxon>
    </lineage>
</organism>
<dbReference type="SUPFAM" id="SSF47384">
    <property type="entry name" value="Homodimeric domain of signal transducing histidine kinase"/>
    <property type="match status" value="1"/>
</dbReference>
<dbReference type="AlphaFoldDB" id="A0A918WJF3"/>
<dbReference type="PROSITE" id="PS50112">
    <property type="entry name" value="PAS"/>
    <property type="match status" value="1"/>
</dbReference>
<evidence type="ECO:0000256" key="7">
    <source>
        <dbReference type="SAM" id="Coils"/>
    </source>
</evidence>
<evidence type="ECO:0000256" key="2">
    <source>
        <dbReference type="ARBA" id="ARBA00012438"/>
    </source>
</evidence>
<dbReference type="Gene3D" id="3.30.450.20">
    <property type="entry name" value="PAS domain"/>
    <property type="match status" value="1"/>
</dbReference>
<dbReference type="InterPro" id="IPR036890">
    <property type="entry name" value="HATPase_C_sf"/>
</dbReference>
<dbReference type="Proteomes" id="UP000644507">
    <property type="component" value="Unassembled WGS sequence"/>
</dbReference>
<dbReference type="SMART" id="SM00091">
    <property type="entry name" value="PAS"/>
    <property type="match status" value="1"/>
</dbReference>
<dbReference type="PROSITE" id="PS50109">
    <property type="entry name" value="HIS_KIN"/>
    <property type="match status" value="1"/>
</dbReference>
<dbReference type="PROSITE" id="PS50113">
    <property type="entry name" value="PAC"/>
    <property type="match status" value="1"/>
</dbReference>
<dbReference type="InterPro" id="IPR000700">
    <property type="entry name" value="PAS-assoc_C"/>
</dbReference>
<evidence type="ECO:0000256" key="1">
    <source>
        <dbReference type="ARBA" id="ARBA00000085"/>
    </source>
</evidence>
<dbReference type="GO" id="GO:0000155">
    <property type="term" value="F:phosphorelay sensor kinase activity"/>
    <property type="evidence" value="ECO:0007669"/>
    <property type="project" value="InterPro"/>
</dbReference>
<keyword evidence="12" id="KW-1185">Reference proteome</keyword>
<dbReference type="SUPFAM" id="SSF55874">
    <property type="entry name" value="ATPase domain of HSP90 chaperone/DNA topoisomerase II/histidine kinase"/>
    <property type="match status" value="1"/>
</dbReference>
<protein>
    <recommendedName>
        <fullName evidence="2">histidine kinase</fullName>
        <ecNumber evidence="2">2.7.13.3</ecNumber>
    </recommendedName>
</protein>
<evidence type="ECO:0000256" key="6">
    <source>
        <dbReference type="ARBA" id="ARBA00023136"/>
    </source>
</evidence>
<dbReference type="RefSeq" id="WP_189569752.1">
    <property type="nucleotide sequence ID" value="NZ_BMXI01000007.1"/>
</dbReference>